<comment type="caution">
    <text evidence="2">The sequence shown here is derived from an EMBL/GenBank/DDBJ whole genome shotgun (WGS) entry which is preliminary data.</text>
</comment>
<dbReference type="Gene3D" id="3.20.20.190">
    <property type="entry name" value="Phosphatidylinositol (PI) phosphodiesterase"/>
    <property type="match status" value="1"/>
</dbReference>
<dbReference type="RefSeq" id="WP_343926462.1">
    <property type="nucleotide sequence ID" value="NZ_BAAAIR010000100.1"/>
</dbReference>
<dbReference type="Proteomes" id="UP001595937">
    <property type="component" value="Unassembled WGS sequence"/>
</dbReference>
<dbReference type="PANTHER" id="PTHR46211:SF14">
    <property type="entry name" value="GLYCEROPHOSPHODIESTER PHOSPHODIESTERASE"/>
    <property type="match status" value="1"/>
</dbReference>
<organism evidence="2 3">
    <name type="scientific">Brachybacterium tyrofermentans</name>
    <dbReference type="NCBI Taxonomy" id="47848"/>
    <lineage>
        <taxon>Bacteria</taxon>
        <taxon>Bacillati</taxon>
        <taxon>Actinomycetota</taxon>
        <taxon>Actinomycetes</taxon>
        <taxon>Micrococcales</taxon>
        <taxon>Dermabacteraceae</taxon>
        <taxon>Brachybacterium</taxon>
    </lineage>
</organism>
<protein>
    <submittedName>
        <fullName evidence="2">Glycerophosphodiester phosphodiesterase</fullName>
    </submittedName>
</protein>
<evidence type="ECO:0000259" key="1">
    <source>
        <dbReference type="PROSITE" id="PS51704"/>
    </source>
</evidence>
<dbReference type="PROSITE" id="PS51704">
    <property type="entry name" value="GP_PDE"/>
    <property type="match status" value="1"/>
</dbReference>
<accession>A0ABW0FKZ1</accession>
<dbReference type="EMBL" id="JBHSLN010000072">
    <property type="protein sequence ID" value="MFC5298520.1"/>
    <property type="molecule type" value="Genomic_DNA"/>
</dbReference>
<sequence>MRGTMGKMLIVGHRGAMAHAPENSLEGYELAEQIGVDEIELDVRLSADEELFLLHDATLDRTAGDDSARGLGPAREMTLAELRSVVLDSGFGVVTLQEMYEATRTVIQLEIKAPETVPYLARYFEAHPEHAARTQLTSFKEEPLREAMELFPDVPRGIIRHDIAAAEEFEGGWEKLVDHTGASRICVGFEGLTDQHVQAFRDRGLELHLWPMRSFENMREAVRLGADGTTADDPALAMDWLDEADAAST</sequence>
<dbReference type="PANTHER" id="PTHR46211">
    <property type="entry name" value="GLYCEROPHOSPHORYL DIESTER PHOSPHODIESTERASE"/>
    <property type="match status" value="1"/>
</dbReference>
<name>A0ABW0FKZ1_9MICO</name>
<evidence type="ECO:0000313" key="2">
    <source>
        <dbReference type="EMBL" id="MFC5298520.1"/>
    </source>
</evidence>
<dbReference type="GeneID" id="303299232"/>
<gene>
    <name evidence="2" type="ORF">ACFPK8_13475</name>
</gene>
<keyword evidence="3" id="KW-1185">Reference proteome</keyword>
<proteinExistence type="predicted"/>
<evidence type="ECO:0000313" key="3">
    <source>
        <dbReference type="Proteomes" id="UP001595937"/>
    </source>
</evidence>
<dbReference type="InterPro" id="IPR017946">
    <property type="entry name" value="PLC-like_Pdiesterase_TIM-brl"/>
</dbReference>
<dbReference type="InterPro" id="IPR030395">
    <property type="entry name" value="GP_PDE_dom"/>
</dbReference>
<feature type="domain" description="GP-PDE" evidence="1">
    <location>
        <begin position="8"/>
        <end position="241"/>
    </location>
</feature>
<dbReference type="Pfam" id="PF03009">
    <property type="entry name" value="GDPD"/>
    <property type="match status" value="1"/>
</dbReference>
<reference evidence="3" key="1">
    <citation type="journal article" date="2019" name="Int. J. Syst. Evol. Microbiol.">
        <title>The Global Catalogue of Microorganisms (GCM) 10K type strain sequencing project: providing services to taxonomists for standard genome sequencing and annotation.</title>
        <authorList>
            <consortium name="The Broad Institute Genomics Platform"/>
            <consortium name="The Broad Institute Genome Sequencing Center for Infectious Disease"/>
            <person name="Wu L."/>
            <person name="Ma J."/>
        </authorList>
    </citation>
    <scope>NUCLEOTIDE SEQUENCE [LARGE SCALE GENOMIC DNA]</scope>
    <source>
        <strain evidence="3">CGMCC 1.16455</strain>
    </source>
</reference>
<dbReference type="SUPFAM" id="SSF51695">
    <property type="entry name" value="PLC-like phosphodiesterases"/>
    <property type="match status" value="1"/>
</dbReference>